<evidence type="ECO:0000313" key="2">
    <source>
        <dbReference type="EMBL" id="MEU3553932.1"/>
    </source>
</evidence>
<reference evidence="2 3" key="1">
    <citation type="submission" date="2024-06" db="EMBL/GenBank/DDBJ databases">
        <title>The Natural Products Discovery Center: Release of the First 8490 Sequenced Strains for Exploring Actinobacteria Biosynthetic Diversity.</title>
        <authorList>
            <person name="Kalkreuter E."/>
            <person name="Kautsar S.A."/>
            <person name="Yang D."/>
            <person name="Bader C.D."/>
            <person name="Teijaro C.N."/>
            <person name="Fluegel L."/>
            <person name="Davis C.M."/>
            <person name="Simpson J.R."/>
            <person name="Lauterbach L."/>
            <person name="Steele A.D."/>
            <person name="Gui C."/>
            <person name="Meng S."/>
            <person name="Li G."/>
            <person name="Viehrig K."/>
            <person name="Ye F."/>
            <person name="Su P."/>
            <person name="Kiefer A.F."/>
            <person name="Nichols A."/>
            <person name="Cepeda A.J."/>
            <person name="Yan W."/>
            <person name="Fan B."/>
            <person name="Jiang Y."/>
            <person name="Adhikari A."/>
            <person name="Zheng C.-J."/>
            <person name="Schuster L."/>
            <person name="Cowan T.M."/>
            <person name="Smanski M.J."/>
            <person name="Chevrette M.G."/>
            <person name="De Carvalho L.P.S."/>
            <person name="Shen B."/>
        </authorList>
    </citation>
    <scope>NUCLEOTIDE SEQUENCE [LARGE SCALE GENOMIC DNA]</scope>
    <source>
        <strain evidence="2 3">NPDC038104</strain>
    </source>
</reference>
<evidence type="ECO:0000313" key="3">
    <source>
        <dbReference type="Proteomes" id="UP001550850"/>
    </source>
</evidence>
<name>A0ABV2YDY0_9ACTN</name>
<dbReference type="EMBL" id="JBEZUR010000007">
    <property type="protein sequence ID" value="MEU3553932.1"/>
    <property type="molecule type" value="Genomic_DNA"/>
</dbReference>
<keyword evidence="3" id="KW-1185">Reference proteome</keyword>
<feature type="compositionally biased region" description="Polar residues" evidence="1">
    <location>
        <begin position="117"/>
        <end position="126"/>
    </location>
</feature>
<feature type="region of interest" description="Disordered" evidence="1">
    <location>
        <begin position="104"/>
        <end position="126"/>
    </location>
</feature>
<dbReference type="RefSeq" id="WP_108956097.1">
    <property type="nucleotide sequence ID" value="NZ_BEVZ01000007.1"/>
</dbReference>
<protein>
    <submittedName>
        <fullName evidence="2">Uncharacterized protein</fullName>
    </submittedName>
</protein>
<dbReference type="Proteomes" id="UP001550850">
    <property type="component" value="Unassembled WGS sequence"/>
</dbReference>
<sequence>MNEVFTAGVVDADPGADPPWLAPAYVPGVSLDTAVALTAGGASGTGTATGVFAFYPAPSNAQVPRGSSVAGTFENGVLTLRATHRIEQPPGCLTVALQAACDPSAPGHPDGRVHGANRTTFSADRA</sequence>
<organism evidence="2 3">
    <name type="scientific">Streptomyces fragilis</name>
    <dbReference type="NCBI Taxonomy" id="67301"/>
    <lineage>
        <taxon>Bacteria</taxon>
        <taxon>Bacillati</taxon>
        <taxon>Actinomycetota</taxon>
        <taxon>Actinomycetes</taxon>
        <taxon>Kitasatosporales</taxon>
        <taxon>Streptomycetaceae</taxon>
        <taxon>Streptomyces</taxon>
    </lineage>
</organism>
<accession>A0ABV2YDY0</accession>
<gene>
    <name evidence="2" type="ORF">AB0E65_06870</name>
</gene>
<proteinExistence type="predicted"/>
<comment type="caution">
    <text evidence="2">The sequence shown here is derived from an EMBL/GenBank/DDBJ whole genome shotgun (WGS) entry which is preliminary data.</text>
</comment>
<evidence type="ECO:0000256" key="1">
    <source>
        <dbReference type="SAM" id="MobiDB-lite"/>
    </source>
</evidence>